<dbReference type="AlphaFoldDB" id="A0A6A6J3K3"/>
<evidence type="ECO:0000313" key="3">
    <source>
        <dbReference type="Proteomes" id="UP000800094"/>
    </source>
</evidence>
<proteinExistence type="predicted"/>
<organism evidence="2 3">
    <name type="scientific">Trematosphaeria pertusa</name>
    <dbReference type="NCBI Taxonomy" id="390896"/>
    <lineage>
        <taxon>Eukaryota</taxon>
        <taxon>Fungi</taxon>
        <taxon>Dikarya</taxon>
        <taxon>Ascomycota</taxon>
        <taxon>Pezizomycotina</taxon>
        <taxon>Dothideomycetes</taxon>
        <taxon>Pleosporomycetidae</taxon>
        <taxon>Pleosporales</taxon>
        <taxon>Massarineae</taxon>
        <taxon>Trematosphaeriaceae</taxon>
        <taxon>Trematosphaeria</taxon>
    </lineage>
</organism>
<dbReference type="Proteomes" id="UP000800094">
    <property type="component" value="Unassembled WGS sequence"/>
</dbReference>
<name>A0A6A6J3K3_9PLEO</name>
<evidence type="ECO:0000313" key="2">
    <source>
        <dbReference type="EMBL" id="KAF2257404.1"/>
    </source>
</evidence>
<evidence type="ECO:0000256" key="1">
    <source>
        <dbReference type="SAM" id="MobiDB-lite"/>
    </source>
</evidence>
<gene>
    <name evidence="2" type="ORF">BU26DRAFT_514091</name>
</gene>
<accession>A0A6A6J3K3</accession>
<feature type="region of interest" description="Disordered" evidence="1">
    <location>
        <begin position="1"/>
        <end position="32"/>
    </location>
</feature>
<dbReference type="RefSeq" id="XP_033692408.1">
    <property type="nucleotide sequence ID" value="XM_033827760.1"/>
</dbReference>
<sequence>MAPTGTPSSAEKRTGPARAPPHTACAAGQATQGRIPAATTGYATMLPETPFGASHART</sequence>
<protein>
    <submittedName>
        <fullName evidence="2">Uncharacterized protein</fullName>
    </submittedName>
</protein>
<keyword evidence="3" id="KW-1185">Reference proteome</keyword>
<dbReference type="GeneID" id="54581090"/>
<dbReference type="EMBL" id="ML987189">
    <property type="protein sequence ID" value="KAF2257404.1"/>
    <property type="molecule type" value="Genomic_DNA"/>
</dbReference>
<reference evidence="2" key="1">
    <citation type="journal article" date="2020" name="Stud. Mycol.">
        <title>101 Dothideomycetes genomes: a test case for predicting lifestyles and emergence of pathogens.</title>
        <authorList>
            <person name="Haridas S."/>
            <person name="Albert R."/>
            <person name="Binder M."/>
            <person name="Bloem J."/>
            <person name="Labutti K."/>
            <person name="Salamov A."/>
            <person name="Andreopoulos B."/>
            <person name="Baker S."/>
            <person name="Barry K."/>
            <person name="Bills G."/>
            <person name="Bluhm B."/>
            <person name="Cannon C."/>
            <person name="Castanera R."/>
            <person name="Culley D."/>
            <person name="Daum C."/>
            <person name="Ezra D."/>
            <person name="Gonzalez J."/>
            <person name="Henrissat B."/>
            <person name="Kuo A."/>
            <person name="Liang C."/>
            <person name="Lipzen A."/>
            <person name="Lutzoni F."/>
            <person name="Magnuson J."/>
            <person name="Mondo S."/>
            <person name="Nolan M."/>
            <person name="Ohm R."/>
            <person name="Pangilinan J."/>
            <person name="Park H.-J."/>
            <person name="Ramirez L."/>
            <person name="Alfaro M."/>
            <person name="Sun H."/>
            <person name="Tritt A."/>
            <person name="Yoshinaga Y."/>
            <person name="Zwiers L.-H."/>
            <person name="Turgeon B."/>
            <person name="Goodwin S."/>
            <person name="Spatafora J."/>
            <person name="Crous P."/>
            <person name="Grigoriev I."/>
        </authorList>
    </citation>
    <scope>NUCLEOTIDE SEQUENCE</scope>
    <source>
        <strain evidence="2">CBS 122368</strain>
    </source>
</reference>